<keyword evidence="1" id="KW-0175">Coiled coil</keyword>
<gene>
    <name evidence="2" type="ORF">Tco_0976389</name>
</gene>
<feature type="coiled-coil region" evidence="1">
    <location>
        <begin position="18"/>
        <end position="49"/>
    </location>
</feature>
<dbReference type="EMBL" id="BQNB010016303">
    <property type="protein sequence ID" value="GJT50232.1"/>
    <property type="molecule type" value="Genomic_DNA"/>
</dbReference>
<comment type="caution">
    <text evidence="2">The sequence shown here is derived from an EMBL/GenBank/DDBJ whole genome shotgun (WGS) entry which is preliminary data.</text>
</comment>
<name>A0ABQ5EI84_9ASTR</name>
<protein>
    <recommendedName>
        <fullName evidence="4">Clathrin light chain</fullName>
    </recommendedName>
</protein>
<accession>A0ABQ5EI84</accession>
<sequence>MVEPEKPLKKKDQILIDEEIAQKLQAQLNDELEEEEKLAKQREEDANIAEWDNVQAMIDADYELAARLQAQEQKVNVEEKTSWITLTINLKNKSFDEHQGFDRTNGLDNSFVSDGLLKWNIDREELKHLDVGLKANNGSSRQEGKHMKECVMGAI</sequence>
<organism evidence="2 3">
    <name type="scientific">Tanacetum coccineum</name>
    <dbReference type="NCBI Taxonomy" id="301880"/>
    <lineage>
        <taxon>Eukaryota</taxon>
        <taxon>Viridiplantae</taxon>
        <taxon>Streptophyta</taxon>
        <taxon>Embryophyta</taxon>
        <taxon>Tracheophyta</taxon>
        <taxon>Spermatophyta</taxon>
        <taxon>Magnoliopsida</taxon>
        <taxon>eudicotyledons</taxon>
        <taxon>Gunneridae</taxon>
        <taxon>Pentapetalae</taxon>
        <taxon>asterids</taxon>
        <taxon>campanulids</taxon>
        <taxon>Asterales</taxon>
        <taxon>Asteraceae</taxon>
        <taxon>Asteroideae</taxon>
        <taxon>Anthemideae</taxon>
        <taxon>Anthemidinae</taxon>
        <taxon>Tanacetum</taxon>
    </lineage>
</organism>
<evidence type="ECO:0000313" key="2">
    <source>
        <dbReference type="EMBL" id="GJT50232.1"/>
    </source>
</evidence>
<proteinExistence type="predicted"/>
<evidence type="ECO:0008006" key="4">
    <source>
        <dbReference type="Google" id="ProtNLM"/>
    </source>
</evidence>
<evidence type="ECO:0000313" key="3">
    <source>
        <dbReference type="Proteomes" id="UP001151760"/>
    </source>
</evidence>
<dbReference type="Proteomes" id="UP001151760">
    <property type="component" value="Unassembled WGS sequence"/>
</dbReference>
<evidence type="ECO:0000256" key="1">
    <source>
        <dbReference type="SAM" id="Coils"/>
    </source>
</evidence>
<reference evidence="2" key="1">
    <citation type="journal article" date="2022" name="Int. J. Mol. Sci.">
        <title>Draft Genome of Tanacetum Coccineum: Genomic Comparison of Closely Related Tanacetum-Family Plants.</title>
        <authorList>
            <person name="Yamashiro T."/>
            <person name="Shiraishi A."/>
            <person name="Nakayama K."/>
            <person name="Satake H."/>
        </authorList>
    </citation>
    <scope>NUCLEOTIDE SEQUENCE</scope>
</reference>
<reference evidence="2" key="2">
    <citation type="submission" date="2022-01" db="EMBL/GenBank/DDBJ databases">
        <authorList>
            <person name="Yamashiro T."/>
            <person name="Shiraishi A."/>
            <person name="Satake H."/>
            <person name="Nakayama K."/>
        </authorList>
    </citation>
    <scope>NUCLEOTIDE SEQUENCE</scope>
</reference>
<keyword evidence="3" id="KW-1185">Reference proteome</keyword>